<dbReference type="AlphaFoldDB" id="A0A368JK69"/>
<evidence type="ECO:0000313" key="2">
    <source>
        <dbReference type="Proteomes" id="UP000253383"/>
    </source>
</evidence>
<evidence type="ECO:0000313" key="1">
    <source>
        <dbReference type="EMBL" id="RCR67685.1"/>
    </source>
</evidence>
<dbReference type="Proteomes" id="UP000253383">
    <property type="component" value="Unassembled WGS sequence"/>
</dbReference>
<organism evidence="1 2">
    <name type="scientific">Larkinella punicea</name>
    <dbReference type="NCBI Taxonomy" id="2315727"/>
    <lineage>
        <taxon>Bacteria</taxon>
        <taxon>Pseudomonadati</taxon>
        <taxon>Bacteroidota</taxon>
        <taxon>Cytophagia</taxon>
        <taxon>Cytophagales</taxon>
        <taxon>Spirosomataceae</taxon>
        <taxon>Larkinella</taxon>
    </lineage>
</organism>
<proteinExistence type="predicted"/>
<protein>
    <submittedName>
        <fullName evidence="1">Uncharacterized protein</fullName>
    </submittedName>
</protein>
<sequence length="92" mass="10650">MQAEKPQTLTSPPVLYWFTSRLPPYAMKYAVSYNIEQSVFELRVNQNDPIVFTNHFQVIEYLEQAGLSEPDGDYVYDPVEKGFTFSEAYALD</sequence>
<keyword evidence="2" id="KW-1185">Reference proteome</keyword>
<accession>A0A368JK69</accession>
<dbReference type="EMBL" id="QOWE01000017">
    <property type="protein sequence ID" value="RCR67685.1"/>
    <property type="molecule type" value="Genomic_DNA"/>
</dbReference>
<name>A0A368JK69_9BACT</name>
<gene>
    <name evidence="1" type="ORF">DUE52_19965</name>
</gene>
<comment type="caution">
    <text evidence="1">The sequence shown here is derived from an EMBL/GenBank/DDBJ whole genome shotgun (WGS) entry which is preliminary data.</text>
</comment>
<reference evidence="1 2" key="1">
    <citation type="submission" date="2018-07" db="EMBL/GenBank/DDBJ databases">
        <title>Genome analysis of Larkinella rosea.</title>
        <authorList>
            <person name="Zhou Z."/>
            <person name="Wang G."/>
        </authorList>
    </citation>
    <scope>NUCLEOTIDE SEQUENCE [LARGE SCALE GENOMIC DNA]</scope>
    <source>
        <strain evidence="2">zzj9</strain>
    </source>
</reference>